<sequence>MSRDDRDQRGGHQRRPEKINLCGCWRCTDSKTKKVAKQISGTLRQNRDRAVEEYSA</sequence>
<comment type="caution">
    <text evidence="1">The sequence shown here is derived from an EMBL/GenBank/DDBJ whole genome shotgun (WGS) entry which is preliminary data.</text>
</comment>
<keyword evidence="2" id="KW-1185">Reference proteome</keyword>
<proteinExistence type="predicted"/>
<dbReference type="RefSeq" id="WP_345477976.1">
    <property type="nucleotide sequence ID" value="NZ_BAABLW010000007.1"/>
</dbReference>
<protein>
    <submittedName>
        <fullName evidence="1">Uncharacterized protein</fullName>
    </submittedName>
</protein>
<evidence type="ECO:0000313" key="2">
    <source>
        <dbReference type="Proteomes" id="UP001500368"/>
    </source>
</evidence>
<evidence type="ECO:0000313" key="1">
    <source>
        <dbReference type="EMBL" id="GAA4923785.1"/>
    </source>
</evidence>
<accession>A0ABP9FZN5</accession>
<gene>
    <name evidence="1" type="ORF">GCM10025790_21190</name>
</gene>
<organism evidence="1 2">
    <name type="scientific">Nesterenkonia rhizosphaerae</name>
    <dbReference type="NCBI Taxonomy" id="1348272"/>
    <lineage>
        <taxon>Bacteria</taxon>
        <taxon>Bacillati</taxon>
        <taxon>Actinomycetota</taxon>
        <taxon>Actinomycetes</taxon>
        <taxon>Micrococcales</taxon>
        <taxon>Micrococcaceae</taxon>
        <taxon>Nesterenkonia</taxon>
    </lineage>
</organism>
<reference evidence="2" key="1">
    <citation type="journal article" date="2019" name="Int. J. Syst. Evol. Microbiol.">
        <title>The Global Catalogue of Microorganisms (GCM) 10K type strain sequencing project: providing services to taxonomists for standard genome sequencing and annotation.</title>
        <authorList>
            <consortium name="The Broad Institute Genomics Platform"/>
            <consortium name="The Broad Institute Genome Sequencing Center for Infectious Disease"/>
            <person name="Wu L."/>
            <person name="Ma J."/>
        </authorList>
    </citation>
    <scope>NUCLEOTIDE SEQUENCE [LARGE SCALE GENOMIC DNA]</scope>
    <source>
        <strain evidence="2">JCM 19129</strain>
    </source>
</reference>
<name>A0ABP9FZN5_9MICC</name>
<dbReference type="EMBL" id="BAABLW010000007">
    <property type="protein sequence ID" value="GAA4923785.1"/>
    <property type="molecule type" value="Genomic_DNA"/>
</dbReference>
<dbReference type="Proteomes" id="UP001500368">
    <property type="component" value="Unassembled WGS sequence"/>
</dbReference>